<sequence>MIKDGFKAYSSGRTVVPPVGELIFDDPPGDVHIKYGYIKGDDYFVIKIASGFYENSELGAASSQGGMMLLFDQHTGREKGVLVDECHLTNVRTAVAGAICAEALAPGQVKSIGVLGTGVQARMQVSYLSTVTKCRQVKVWGRNEQKMFKYQDEMRKEGWQVETCADPGYVAASCDLIITATPTKTPLLRDDDVRKGTHITAMGSDSPGKQELETGILEKADLIVADSILQCRERGEIVHGLSEGVINEKDIIELGAILDEKASGRTSDDQITIADLTGVAVQDIQIAKAVFEACNKGA</sequence>
<protein>
    <recommendedName>
        <fullName evidence="2">Ornithine cyclodeaminase</fullName>
    </recommendedName>
</protein>
<dbReference type="Gene3D" id="3.40.50.720">
    <property type="entry name" value="NAD(P)-binding Rossmann-like Domain"/>
    <property type="match status" value="1"/>
</dbReference>
<dbReference type="PANTHER" id="PTHR13812">
    <property type="entry name" value="KETIMINE REDUCTASE MU-CRYSTALLIN"/>
    <property type="match status" value="1"/>
</dbReference>
<dbReference type="Gene3D" id="3.30.1780.10">
    <property type="entry name" value="ornithine cyclodeaminase, domain 1"/>
    <property type="match status" value="1"/>
</dbReference>
<dbReference type="PANTHER" id="PTHR13812:SF19">
    <property type="entry name" value="KETIMINE REDUCTASE MU-CRYSTALLIN"/>
    <property type="match status" value="1"/>
</dbReference>
<organism evidence="1">
    <name type="scientific">marine metagenome</name>
    <dbReference type="NCBI Taxonomy" id="408172"/>
    <lineage>
        <taxon>unclassified sequences</taxon>
        <taxon>metagenomes</taxon>
        <taxon>ecological metagenomes</taxon>
    </lineage>
</organism>
<dbReference type="InterPro" id="IPR036291">
    <property type="entry name" value="NAD(P)-bd_dom_sf"/>
</dbReference>
<dbReference type="InterPro" id="IPR023401">
    <property type="entry name" value="ODC_N"/>
</dbReference>
<dbReference type="SUPFAM" id="SSF51735">
    <property type="entry name" value="NAD(P)-binding Rossmann-fold domains"/>
    <property type="match status" value="1"/>
</dbReference>
<accession>A0A381S8R3</accession>
<dbReference type="GO" id="GO:0005737">
    <property type="term" value="C:cytoplasm"/>
    <property type="evidence" value="ECO:0007669"/>
    <property type="project" value="TreeGrafter"/>
</dbReference>
<gene>
    <name evidence="1" type="ORF">METZ01_LOCUS52743</name>
</gene>
<reference evidence="1" key="1">
    <citation type="submission" date="2018-05" db="EMBL/GenBank/DDBJ databases">
        <authorList>
            <person name="Lanie J.A."/>
            <person name="Ng W.-L."/>
            <person name="Kazmierczak K.M."/>
            <person name="Andrzejewski T.M."/>
            <person name="Davidsen T.M."/>
            <person name="Wayne K.J."/>
            <person name="Tettelin H."/>
            <person name="Glass J.I."/>
            <person name="Rusch D."/>
            <person name="Podicherti R."/>
            <person name="Tsui H.-C.T."/>
            <person name="Winkler M.E."/>
        </authorList>
    </citation>
    <scope>NUCLEOTIDE SEQUENCE</scope>
</reference>
<dbReference type="Pfam" id="PF02423">
    <property type="entry name" value="OCD_Mu_crystall"/>
    <property type="match status" value="1"/>
</dbReference>
<proteinExistence type="predicted"/>
<dbReference type="InterPro" id="IPR003462">
    <property type="entry name" value="ODC_Mu_crystall"/>
</dbReference>
<dbReference type="AlphaFoldDB" id="A0A381S8R3"/>
<dbReference type="PIRSF" id="PIRSF001439">
    <property type="entry name" value="CryM"/>
    <property type="match status" value="1"/>
</dbReference>
<name>A0A381S8R3_9ZZZZ</name>
<evidence type="ECO:0000313" key="1">
    <source>
        <dbReference type="EMBL" id="SUZ99889.1"/>
    </source>
</evidence>
<evidence type="ECO:0008006" key="2">
    <source>
        <dbReference type="Google" id="ProtNLM"/>
    </source>
</evidence>
<dbReference type="EMBL" id="UINC01002748">
    <property type="protein sequence ID" value="SUZ99889.1"/>
    <property type="molecule type" value="Genomic_DNA"/>
</dbReference>